<feature type="region of interest" description="Disordered" evidence="4">
    <location>
        <begin position="141"/>
        <end position="178"/>
    </location>
</feature>
<feature type="domain" description="ZF-HD dimerization-type" evidence="5">
    <location>
        <begin position="48"/>
        <end position="97"/>
    </location>
</feature>
<keyword evidence="6" id="KW-0371">Homeobox</keyword>
<reference evidence="6 7" key="1">
    <citation type="journal article" date="2021" name="Hortic Res">
        <title>The domestication of Cucurbita argyrosperma as revealed by the genome of its wild relative.</title>
        <authorList>
            <person name="Barrera-Redondo J."/>
            <person name="Sanchez-de la Vega G."/>
            <person name="Aguirre-Liguori J.A."/>
            <person name="Castellanos-Morales G."/>
            <person name="Gutierrez-Guerrero Y.T."/>
            <person name="Aguirre-Dugua X."/>
            <person name="Aguirre-Planter E."/>
            <person name="Tenaillon M.I."/>
            <person name="Lira-Saade R."/>
            <person name="Eguiarte L.E."/>
        </authorList>
    </citation>
    <scope>NUCLEOTIDE SEQUENCE [LARGE SCALE GENOMIC DNA]</scope>
    <source>
        <strain evidence="6">JBR-2021</strain>
    </source>
</reference>
<dbReference type="InterPro" id="IPR006456">
    <property type="entry name" value="ZF_HD_homeobox_Cys/His_dimer"/>
</dbReference>
<evidence type="ECO:0000256" key="4">
    <source>
        <dbReference type="SAM" id="MobiDB-lite"/>
    </source>
</evidence>
<feature type="compositionally biased region" description="Pro residues" evidence="4">
    <location>
        <begin position="25"/>
        <end position="36"/>
    </location>
</feature>
<dbReference type="GO" id="GO:0008270">
    <property type="term" value="F:zinc ion binding"/>
    <property type="evidence" value="ECO:0007669"/>
    <property type="project" value="UniProtKB-KW"/>
</dbReference>
<evidence type="ECO:0000256" key="3">
    <source>
        <dbReference type="ARBA" id="ARBA00022833"/>
    </source>
</evidence>
<dbReference type="AlphaFoldDB" id="A0AAV6MSC0"/>
<dbReference type="Proteomes" id="UP000685013">
    <property type="component" value="Chromosome 12"/>
</dbReference>
<keyword evidence="2 6" id="KW-0863">Zinc-finger</keyword>
<evidence type="ECO:0000256" key="1">
    <source>
        <dbReference type="ARBA" id="ARBA00022723"/>
    </source>
</evidence>
<dbReference type="NCBIfam" id="TIGR01566">
    <property type="entry name" value="ZF_HD_prot_N"/>
    <property type="match status" value="1"/>
</dbReference>
<feature type="compositionally biased region" description="Gly residues" evidence="4">
    <location>
        <begin position="163"/>
        <end position="178"/>
    </location>
</feature>
<keyword evidence="1" id="KW-0479">Metal-binding</keyword>
<dbReference type="EMBL" id="JAGKQH010000012">
    <property type="protein sequence ID" value="KAG6585358.1"/>
    <property type="molecule type" value="Genomic_DNA"/>
</dbReference>
<protein>
    <submittedName>
        <fullName evidence="6">Zinc-finger homeodomain protein 2</fullName>
    </submittedName>
</protein>
<accession>A0AAV6MSC0</accession>
<keyword evidence="7" id="KW-1185">Reference proteome</keyword>
<evidence type="ECO:0000313" key="7">
    <source>
        <dbReference type="Proteomes" id="UP000685013"/>
    </source>
</evidence>
<feature type="non-terminal residue" evidence="6">
    <location>
        <position position="1"/>
    </location>
</feature>
<dbReference type="Pfam" id="PF04770">
    <property type="entry name" value="ZF-HD_dimer"/>
    <property type="match status" value="1"/>
</dbReference>
<gene>
    <name evidence="6" type="primary">ZHD1-4</name>
    <name evidence="6" type="ORF">SDJN03_18091</name>
</gene>
<dbReference type="PANTHER" id="PTHR31948">
    <property type="entry name" value="ZINC-FINGER HOMEODOMAIN PROTEIN 2"/>
    <property type="match status" value="1"/>
</dbReference>
<evidence type="ECO:0000313" key="6">
    <source>
        <dbReference type="EMBL" id="KAG6585358.1"/>
    </source>
</evidence>
<evidence type="ECO:0000256" key="2">
    <source>
        <dbReference type="ARBA" id="ARBA00022771"/>
    </source>
</evidence>
<comment type="caution">
    <text evidence="6">The sequence shown here is derived from an EMBL/GenBank/DDBJ whole genome shotgun (WGS) entry which is preliminary data.</text>
</comment>
<dbReference type="PROSITE" id="PS51523">
    <property type="entry name" value="ZF_HD_DIMER"/>
    <property type="match status" value="1"/>
</dbReference>
<proteinExistence type="predicted"/>
<sequence>MEFDDEIIEEMPIAHRYHSFTNSPSIPPNSGEPPSPTRKSCGGDRIRYRECLKNHAIGIGGHAVDGCGEFMPAGEEGSIDALKCAACNCHRNFHRKETDSDQGHYYYYQQHQQQPFCSYRGPPHPSAYVYLTGTPIQQRPPLALPAAAVSEREEEDVSNPSSSGGGGGGGGSGLLKKR</sequence>
<keyword evidence="6" id="KW-0238">DNA-binding</keyword>
<organism evidence="6 7">
    <name type="scientific">Cucurbita argyrosperma subsp. sororia</name>
    <dbReference type="NCBI Taxonomy" id="37648"/>
    <lineage>
        <taxon>Eukaryota</taxon>
        <taxon>Viridiplantae</taxon>
        <taxon>Streptophyta</taxon>
        <taxon>Embryophyta</taxon>
        <taxon>Tracheophyta</taxon>
        <taxon>Spermatophyta</taxon>
        <taxon>Magnoliopsida</taxon>
        <taxon>eudicotyledons</taxon>
        <taxon>Gunneridae</taxon>
        <taxon>Pentapetalae</taxon>
        <taxon>rosids</taxon>
        <taxon>fabids</taxon>
        <taxon>Cucurbitales</taxon>
        <taxon>Cucurbitaceae</taxon>
        <taxon>Cucurbiteae</taxon>
        <taxon>Cucurbita</taxon>
    </lineage>
</organism>
<dbReference type="GO" id="GO:0005634">
    <property type="term" value="C:nucleus"/>
    <property type="evidence" value="ECO:0007669"/>
    <property type="project" value="TreeGrafter"/>
</dbReference>
<dbReference type="GO" id="GO:0050793">
    <property type="term" value="P:regulation of developmental process"/>
    <property type="evidence" value="ECO:0007669"/>
    <property type="project" value="TreeGrafter"/>
</dbReference>
<keyword evidence="3" id="KW-0862">Zinc</keyword>
<name>A0AAV6MSC0_9ROSI</name>
<dbReference type="PANTHER" id="PTHR31948:SF140">
    <property type="entry name" value="ZINC-FINGER HOMEODOMAIN PROTEIN 2"/>
    <property type="match status" value="1"/>
</dbReference>
<dbReference type="GO" id="GO:0003700">
    <property type="term" value="F:DNA-binding transcription factor activity"/>
    <property type="evidence" value="ECO:0007669"/>
    <property type="project" value="TreeGrafter"/>
</dbReference>
<evidence type="ECO:0000259" key="5">
    <source>
        <dbReference type="PROSITE" id="PS51523"/>
    </source>
</evidence>
<dbReference type="GO" id="GO:0000976">
    <property type="term" value="F:transcription cis-regulatory region binding"/>
    <property type="evidence" value="ECO:0007669"/>
    <property type="project" value="TreeGrafter"/>
</dbReference>
<feature type="region of interest" description="Disordered" evidence="4">
    <location>
        <begin position="18"/>
        <end position="41"/>
    </location>
</feature>